<organism evidence="2 3">
    <name type="scientific">Tribolium castaneum</name>
    <name type="common">Red flour beetle</name>
    <dbReference type="NCBI Taxonomy" id="7070"/>
    <lineage>
        <taxon>Eukaryota</taxon>
        <taxon>Metazoa</taxon>
        <taxon>Ecdysozoa</taxon>
        <taxon>Arthropoda</taxon>
        <taxon>Hexapoda</taxon>
        <taxon>Insecta</taxon>
        <taxon>Pterygota</taxon>
        <taxon>Neoptera</taxon>
        <taxon>Endopterygota</taxon>
        <taxon>Coleoptera</taxon>
        <taxon>Polyphaga</taxon>
        <taxon>Cucujiformia</taxon>
        <taxon>Tenebrionidae</taxon>
        <taxon>Tenebrionidae incertae sedis</taxon>
        <taxon>Tribolium</taxon>
    </lineage>
</organism>
<evidence type="ECO:0000313" key="2">
    <source>
        <dbReference type="EMBL" id="KYB26225.1"/>
    </source>
</evidence>
<feature type="region of interest" description="Disordered" evidence="1">
    <location>
        <begin position="189"/>
        <end position="224"/>
    </location>
</feature>
<feature type="compositionally biased region" description="Basic and acidic residues" evidence="1">
    <location>
        <begin position="194"/>
        <end position="211"/>
    </location>
</feature>
<sequence length="224" mass="25066">MRVETPRLVMRRCLVFRAPVAVTASDAALVILRRRDAKLHPSSVVIATPHDALKNPDVVLDTAAPKKCHFPPQNQYQQLSSCILPILLKNELILKIMDAASVPDTKDIQQNNYVTVIPVEYPRNRFNNQNPEYMVEQYRTHDDYIQTEDLSSSQGALYSVSQRVPTVSASYSSLCATDTGYATEQTTFPGMQSDWERERTVSTTDTAKDANSDVLSDKQTNGKS</sequence>
<name>A0A139WED5_TRICA</name>
<dbReference type="AlphaFoldDB" id="A0A139WED5"/>
<accession>A0A139WED5</accession>
<reference evidence="2 3" key="1">
    <citation type="journal article" date="2008" name="Nature">
        <title>The genome of the model beetle and pest Tribolium castaneum.</title>
        <authorList>
            <consortium name="Tribolium Genome Sequencing Consortium"/>
            <person name="Richards S."/>
            <person name="Gibbs R.A."/>
            <person name="Weinstock G.M."/>
            <person name="Brown S.J."/>
            <person name="Denell R."/>
            <person name="Beeman R.W."/>
            <person name="Gibbs R."/>
            <person name="Beeman R.W."/>
            <person name="Brown S.J."/>
            <person name="Bucher G."/>
            <person name="Friedrich M."/>
            <person name="Grimmelikhuijzen C.J."/>
            <person name="Klingler M."/>
            <person name="Lorenzen M."/>
            <person name="Richards S."/>
            <person name="Roth S."/>
            <person name="Schroder R."/>
            <person name="Tautz D."/>
            <person name="Zdobnov E.M."/>
            <person name="Muzny D."/>
            <person name="Gibbs R.A."/>
            <person name="Weinstock G.M."/>
            <person name="Attaway T."/>
            <person name="Bell S."/>
            <person name="Buhay C.J."/>
            <person name="Chandrabose M.N."/>
            <person name="Chavez D."/>
            <person name="Clerk-Blankenburg K.P."/>
            <person name="Cree A."/>
            <person name="Dao M."/>
            <person name="Davis C."/>
            <person name="Chacko J."/>
            <person name="Dinh H."/>
            <person name="Dugan-Rocha S."/>
            <person name="Fowler G."/>
            <person name="Garner T.T."/>
            <person name="Garnes J."/>
            <person name="Gnirke A."/>
            <person name="Hawes A."/>
            <person name="Hernandez J."/>
            <person name="Hines S."/>
            <person name="Holder M."/>
            <person name="Hume J."/>
            <person name="Jhangiani S.N."/>
            <person name="Joshi V."/>
            <person name="Khan Z.M."/>
            <person name="Jackson L."/>
            <person name="Kovar C."/>
            <person name="Kowis A."/>
            <person name="Lee S."/>
            <person name="Lewis L.R."/>
            <person name="Margolis J."/>
            <person name="Morgan M."/>
            <person name="Nazareth L.V."/>
            <person name="Nguyen N."/>
            <person name="Okwuonu G."/>
            <person name="Parker D."/>
            <person name="Richards S."/>
            <person name="Ruiz S.J."/>
            <person name="Santibanez J."/>
            <person name="Savard J."/>
            <person name="Scherer S.E."/>
            <person name="Schneider B."/>
            <person name="Sodergren E."/>
            <person name="Tautz D."/>
            <person name="Vattahil S."/>
            <person name="Villasana D."/>
            <person name="White C.S."/>
            <person name="Wright R."/>
            <person name="Park Y."/>
            <person name="Beeman R.W."/>
            <person name="Lord J."/>
            <person name="Oppert B."/>
            <person name="Lorenzen M."/>
            <person name="Brown S."/>
            <person name="Wang L."/>
            <person name="Savard J."/>
            <person name="Tautz D."/>
            <person name="Richards S."/>
            <person name="Weinstock G."/>
            <person name="Gibbs R.A."/>
            <person name="Liu Y."/>
            <person name="Worley K."/>
            <person name="Weinstock G."/>
            <person name="Elsik C.G."/>
            <person name="Reese J.T."/>
            <person name="Elhaik E."/>
            <person name="Landan G."/>
            <person name="Graur D."/>
            <person name="Arensburger P."/>
            <person name="Atkinson P."/>
            <person name="Beeman R.W."/>
            <person name="Beidler J."/>
            <person name="Brown S.J."/>
            <person name="Demuth J.P."/>
            <person name="Drury D.W."/>
            <person name="Du Y.Z."/>
            <person name="Fujiwara H."/>
            <person name="Lorenzen M."/>
            <person name="Maselli V."/>
            <person name="Osanai M."/>
            <person name="Park Y."/>
            <person name="Robertson H.M."/>
            <person name="Tu Z."/>
            <person name="Wang J.J."/>
            <person name="Wang S."/>
            <person name="Richards S."/>
            <person name="Song H."/>
            <person name="Zhang L."/>
            <person name="Sodergren E."/>
            <person name="Werner D."/>
            <person name="Stanke M."/>
            <person name="Morgenstern B."/>
            <person name="Solovyev V."/>
            <person name="Kosarev P."/>
            <person name="Brown G."/>
            <person name="Chen H.C."/>
            <person name="Ermolaeva O."/>
            <person name="Hlavina W."/>
            <person name="Kapustin Y."/>
            <person name="Kiryutin B."/>
            <person name="Kitts P."/>
            <person name="Maglott D."/>
            <person name="Pruitt K."/>
            <person name="Sapojnikov V."/>
            <person name="Souvorov A."/>
            <person name="Mackey A.J."/>
            <person name="Waterhouse R.M."/>
            <person name="Wyder S."/>
            <person name="Zdobnov E.M."/>
            <person name="Zdobnov E.M."/>
            <person name="Wyder S."/>
            <person name="Kriventseva E.V."/>
            <person name="Kadowaki T."/>
            <person name="Bork P."/>
            <person name="Aranda M."/>
            <person name="Bao R."/>
            <person name="Beermann A."/>
            <person name="Berns N."/>
            <person name="Bolognesi R."/>
            <person name="Bonneton F."/>
            <person name="Bopp D."/>
            <person name="Brown S.J."/>
            <person name="Bucher G."/>
            <person name="Butts T."/>
            <person name="Chaumot A."/>
            <person name="Denell R.E."/>
            <person name="Ferrier D.E."/>
            <person name="Friedrich M."/>
            <person name="Gordon C.M."/>
            <person name="Jindra M."/>
            <person name="Klingler M."/>
            <person name="Lan Q."/>
            <person name="Lattorff H.M."/>
            <person name="Laudet V."/>
            <person name="von Levetsow C."/>
            <person name="Liu Z."/>
            <person name="Lutz R."/>
            <person name="Lynch J.A."/>
            <person name="da Fonseca R.N."/>
            <person name="Posnien N."/>
            <person name="Reuter R."/>
            <person name="Roth S."/>
            <person name="Savard J."/>
            <person name="Schinko J.B."/>
            <person name="Schmitt C."/>
            <person name="Schoppmeier M."/>
            <person name="Schroder R."/>
            <person name="Shippy T.D."/>
            <person name="Simonnet F."/>
            <person name="Marques-Souza H."/>
            <person name="Tautz D."/>
            <person name="Tomoyasu Y."/>
            <person name="Trauner J."/>
            <person name="Van der Zee M."/>
            <person name="Vervoort M."/>
            <person name="Wittkopp N."/>
            <person name="Wimmer E.A."/>
            <person name="Yang X."/>
            <person name="Jones A.K."/>
            <person name="Sattelle D.B."/>
            <person name="Ebert P.R."/>
            <person name="Nelson D."/>
            <person name="Scott J.G."/>
            <person name="Beeman R.W."/>
            <person name="Muthukrishnan S."/>
            <person name="Kramer K.J."/>
            <person name="Arakane Y."/>
            <person name="Beeman R.W."/>
            <person name="Zhu Q."/>
            <person name="Hogenkamp D."/>
            <person name="Dixit R."/>
            <person name="Oppert B."/>
            <person name="Jiang H."/>
            <person name="Zou Z."/>
            <person name="Marshall J."/>
            <person name="Elpidina E."/>
            <person name="Vinokurov K."/>
            <person name="Oppert C."/>
            <person name="Zou Z."/>
            <person name="Evans J."/>
            <person name="Lu Z."/>
            <person name="Zhao P."/>
            <person name="Sumathipala N."/>
            <person name="Altincicek B."/>
            <person name="Vilcinskas A."/>
            <person name="Williams M."/>
            <person name="Hultmark D."/>
            <person name="Hetru C."/>
            <person name="Jiang H."/>
            <person name="Grimmelikhuijzen C.J."/>
            <person name="Hauser F."/>
            <person name="Cazzamali G."/>
            <person name="Williamson M."/>
            <person name="Park Y."/>
            <person name="Li B."/>
            <person name="Tanaka Y."/>
            <person name="Predel R."/>
            <person name="Neupert S."/>
            <person name="Schachtner J."/>
            <person name="Verleyen P."/>
            <person name="Raible F."/>
            <person name="Bork P."/>
            <person name="Friedrich M."/>
            <person name="Walden K.K."/>
            <person name="Robertson H.M."/>
            <person name="Angeli S."/>
            <person name="Foret S."/>
            <person name="Bucher G."/>
            <person name="Schuetz S."/>
            <person name="Maleszka R."/>
            <person name="Wimmer E.A."/>
            <person name="Beeman R.W."/>
            <person name="Lorenzen M."/>
            <person name="Tomoyasu Y."/>
            <person name="Miller S.C."/>
            <person name="Grossmann D."/>
            <person name="Bucher G."/>
        </authorList>
    </citation>
    <scope>NUCLEOTIDE SEQUENCE [LARGE SCALE GENOMIC DNA]</scope>
    <source>
        <strain evidence="2 3">Georgia GA2</strain>
    </source>
</reference>
<proteinExistence type="predicted"/>
<dbReference type="EMBL" id="KQ971354">
    <property type="protein sequence ID" value="KYB26225.1"/>
    <property type="molecule type" value="Genomic_DNA"/>
</dbReference>
<dbReference type="Proteomes" id="UP000007266">
    <property type="component" value="Linkage group 7"/>
</dbReference>
<evidence type="ECO:0000256" key="1">
    <source>
        <dbReference type="SAM" id="MobiDB-lite"/>
    </source>
</evidence>
<keyword evidence="3" id="KW-1185">Reference proteome</keyword>
<dbReference type="InParanoid" id="A0A139WED5"/>
<gene>
    <name evidence="2" type="primary">AUGUSTUS-3.0.2_33674</name>
    <name evidence="2" type="ORF">TcasGA2_TC033674</name>
</gene>
<protein>
    <submittedName>
        <fullName evidence="2">Uncharacterized protein</fullName>
    </submittedName>
</protein>
<feature type="compositionally biased region" description="Polar residues" evidence="1">
    <location>
        <begin position="213"/>
        <end position="224"/>
    </location>
</feature>
<evidence type="ECO:0000313" key="3">
    <source>
        <dbReference type="Proteomes" id="UP000007266"/>
    </source>
</evidence>
<reference evidence="2 3" key="2">
    <citation type="journal article" date="2010" name="Nucleic Acids Res.">
        <title>BeetleBase in 2010: revisions to provide comprehensive genomic information for Tribolium castaneum.</title>
        <authorList>
            <person name="Kim H.S."/>
            <person name="Murphy T."/>
            <person name="Xia J."/>
            <person name="Caragea D."/>
            <person name="Park Y."/>
            <person name="Beeman R.W."/>
            <person name="Lorenzen M.D."/>
            <person name="Butcher S."/>
            <person name="Manak J.R."/>
            <person name="Brown S.J."/>
        </authorList>
    </citation>
    <scope>GENOME REANNOTATION</scope>
    <source>
        <strain evidence="2 3">Georgia GA2</strain>
    </source>
</reference>